<proteinExistence type="predicted"/>
<organism evidence="1">
    <name type="scientific">Arion vulgaris</name>
    <dbReference type="NCBI Taxonomy" id="1028688"/>
    <lineage>
        <taxon>Eukaryota</taxon>
        <taxon>Metazoa</taxon>
        <taxon>Spiralia</taxon>
        <taxon>Lophotrochozoa</taxon>
        <taxon>Mollusca</taxon>
        <taxon>Gastropoda</taxon>
        <taxon>Heterobranchia</taxon>
        <taxon>Euthyneura</taxon>
        <taxon>Panpulmonata</taxon>
        <taxon>Eupulmonata</taxon>
        <taxon>Stylommatophora</taxon>
        <taxon>Helicina</taxon>
        <taxon>Arionoidea</taxon>
        <taxon>Arionidae</taxon>
        <taxon>Arion</taxon>
    </lineage>
</organism>
<name>A0A0B7BVG6_9EUPU</name>
<reference evidence="1" key="1">
    <citation type="submission" date="2014-12" db="EMBL/GenBank/DDBJ databases">
        <title>Insight into the proteome of Arion vulgaris.</title>
        <authorList>
            <person name="Aradska J."/>
            <person name="Bulat T."/>
            <person name="Smidak R."/>
            <person name="Sarate P."/>
            <person name="Gangsoo J."/>
            <person name="Sialana F."/>
            <person name="Bilban M."/>
            <person name="Lubec G."/>
        </authorList>
    </citation>
    <scope>NUCLEOTIDE SEQUENCE</scope>
    <source>
        <tissue evidence="1">Skin</tissue>
    </source>
</reference>
<protein>
    <submittedName>
        <fullName evidence="1">Uncharacterized protein</fullName>
    </submittedName>
</protein>
<accession>A0A0B7BVG6</accession>
<dbReference type="EMBL" id="HACG01050047">
    <property type="protein sequence ID" value="CEK96912.1"/>
    <property type="molecule type" value="Transcribed_RNA"/>
</dbReference>
<sequence>MKKPEEEVKKIRKSVGGMIIDFITRLQTVSCDGEEEEEEKLEELRIRCAAPEWLPG</sequence>
<gene>
    <name evidence="1" type="primary">ORF213968</name>
</gene>
<feature type="non-terminal residue" evidence="1">
    <location>
        <position position="56"/>
    </location>
</feature>
<dbReference type="AlphaFoldDB" id="A0A0B7BVG6"/>
<evidence type="ECO:0000313" key="1">
    <source>
        <dbReference type="EMBL" id="CEK96912.1"/>
    </source>
</evidence>